<keyword evidence="4" id="KW-1185">Reference proteome</keyword>
<feature type="region of interest" description="Disordered" evidence="1">
    <location>
        <begin position="183"/>
        <end position="213"/>
    </location>
</feature>
<evidence type="ECO:0000256" key="1">
    <source>
        <dbReference type="SAM" id="MobiDB-lite"/>
    </source>
</evidence>
<feature type="transmembrane region" description="Helical" evidence="2">
    <location>
        <begin position="153"/>
        <end position="173"/>
    </location>
</feature>
<evidence type="ECO:0000313" key="3">
    <source>
        <dbReference type="EMBL" id="KAK6637253.1"/>
    </source>
</evidence>
<feature type="compositionally biased region" description="Basic residues" evidence="1">
    <location>
        <begin position="194"/>
        <end position="208"/>
    </location>
</feature>
<organism evidence="3 4">
    <name type="scientific">Polyplax serrata</name>
    <name type="common">Common mouse louse</name>
    <dbReference type="NCBI Taxonomy" id="468196"/>
    <lineage>
        <taxon>Eukaryota</taxon>
        <taxon>Metazoa</taxon>
        <taxon>Ecdysozoa</taxon>
        <taxon>Arthropoda</taxon>
        <taxon>Hexapoda</taxon>
        <taxon>Insecta</taxon>
        <taxon>Pterygota</taxon>
        <taxon>Neoptera</taxon>
        <taxon>Paraneoptera</taxon>
        <taxon>Psocodea</taxon>
        <taxon>Troctomorpha</taxon>
        <taxon>Phthiraptera</taxon>
        <taxon>Anoplura</taxon>
        <taxon>Polyplacidae</taxon>
        <taxon>Polyplax</taxon>
    </lineage>
</organism>
<feature type="compositionally biased region" description="Basic residues" evidence="1">
    <location>
        <begin position="112"/>
        <end position="128"/>
    </location>
</feature>
<name>A0ABR1B719_POLSC</name>
<feature type="transmembrane region" description="Helical" evidence="2">
    <location>
        <begin position="28"/>
        <end position="47"/>
    </location>
</feature>
<proteinExistence type="predicted"/>
<evidence type="ECO:0000313" key="4">
    <source>
        <dbReference type="Proteomes" id="UP001359485"/>
    </source>
</evidence>
<reference evidence="3 4" key="1">
    <citation type="submission" date="2023-09" db="EMBL/GenBank/DDBJ databases">
        <title>Genomes of two closely related lineages of the louse Polyplax serrata with different host specificities.</title>
        <authorList>
            <person name="Martinu J."/>
            <person name="Tarabai H."/>
            <person name="Stefka J."/>
            <person name="Hypsa V."/>
        </authorList>
    </citation>
    <scope>NUCLEOTIDE SEQUENCE [LARGE SCALE GENOMIC DNA]</scope>
    <source>
        <strain evidence="3">98ZLc_SE</strain>
    </source>
</reference>
<sequence length="233" mass="26431">MRGLSSVPRASDPNLQPKECDPSPLRPFFFIVLFFTIYMFVLVRFLLVSVLPLDAGIKKHTVDSGFWSNSVLILLPVSGDKNPKYLSPSPHGSSGEDNVYPVREKNFQCKTEKKRRSQRKTTREKKKQTTNFRKDLENAGLLDGPQVFDNRKVQGVAVCLCAILLMLVSYSVLAKREELKRSKVHTEGNTKNTTRGRKRKMKKGRTKRKLDGEGRARIYEKGKDVISGTTINT</sequence>
<feature type="region of interest" description="Disordered" evidence="1">
    <location>
        <begin position="108"/>
        <end position="131"/>
    </location>
</feature>
<protein>
    <submittedName>
        <fullName evidence="3">Uncharacterized protein</fullName>
    </submittedName>
</protein>
<comment type="caution">
    <text evidence="3">The sequence shown here is derived from an EMBL/GenBank/DDBJ whole genome shotgun (WGS) entry which is preliminary data.</text>
</comment>
<dbReference type="EMBL" id="JAWJWF010000002">
    <property type="protein sequence ID" value="KAK6637253.1"/>
    <property type="molecule type" value="Genomic_DNA"/>
</dbReference>
<dbReference type="Proteomes" id="UP001359485">
    <property type="component" value="Unassembled WGS sequence"/>
</dbReference>
<keyword evidence="2" id="KW-0812">Transmembrane</keyword>
<keyword evidence="2" id="KW-0472">Membrane</keyword>
<gene>
    <name evidence="3" type="ORF">RUM44_007667</name>
</gene>
<keyword evidence="2" id="KW-1133">Transmembrane helix</keyword>
<accession>A0ABR1B719</accession>
<evidence type="ECO:0000256" key="2">
    <source>
        <dbReference type="SAM" id="Phobius"/>
    </source>
</evidence>